<protein>
    <recommendedName>
        <fullName evidence="2">BZIP domain-containing protein</fullName>
    </recommendedName>
</protein>
<dbReference type="CDD" id="cd12193">
    <property type="entry name" value="bZIP_GCN4"/>
    <property type="match status" value="1"/>
</dbReference>
<dbReference type="PROSITE" id="PS50217">
    <property type="entry name" value="BZIP"/>
    <property type="match status" value="1"/>
</dbReference>
<dbReference type="Proteomes" id="UP000053201">
    <property type="component" value="Unassembled WGS sequence"/>
</dbReference>
<reference evidence="3 4" key="1">
    <citation type="submission" date="2009-08" db="EMBL/GenBank/DDBJ databases">
        <title>The Genome Sequence of Spizellomyces punctatus strain DAOM BR117.</title>
        <authorList>
            <consortium name="The Broad Institute Genome Sequencing Platform"/>
            <person name="Russ C."/>
            <person name="Cuomo C."/>
            <person name="Shea T."/>
            <person name="Young S.K."/>
            <person name="Zeng Q."/>
            <person name="Koehrsen M."/>
            <person name="Haas B."/>
            <person name="Borodovsky M."/>
            <person name="Guigo R."/>
            <person name="Alvarado L."/>
            <person name="Berlin A."/>
            <person name="Bochicchio J."/>
            <person name="Borenstein D."/>
            <person name="Chapman S."/>
            <person name="Chen Z."/>
            <person name="Engels R."/>
            <person name="Freedman E."/>
            <person name="Gellesch M."/>
            <person name="Goldberg J."/>
            <person name="Griggs A."/>
            <person name="Gujja S."/>
            <person name="Heiman D."/>
            <person name="Hepburn T."/>
            <person name="Howarth C."/>
            <person name="Jen D."/>
            <person name="Larson L."/>
            <person name="Lewis B."/>
            <person name="Mehta T."/>
            <person name="Park D."/>
            <person name="Pearson M."/>
            <person name="Roberts A."/>
            <person name="Saif S."/>
            <person name="Shenoy N."/>
            <person name="Sisk P."/>
            <person name="Stolte C."/>
            <person name="Sykes S."/>
            <person name="Thomson T."/>
            <person name="Walk T."/>
            <person name="White J."/>
            <person name="Yandava C."/>
            <person name="Burger G."/>
            <person name="Gray M.W."/>
            <person name="Holland P.W.H."/>
            <person name="King N."/>
            <person name="Lang F.B.F."/>
            <person name="Roger A.J."/>
            <person name="Ruiz-Trillo I."/>
            <person name="Lander E."/>
            <person name="Nusbaum C."/>
        </authorList>
    </citation>
    <scope>NUCLEOTIDE SEQUENCE [LARGE SCALE GENOMIC DNA]</scope>
    <source>
        <strain evidence="3 4">DAOM BR117</strain>
    </source>
</reference>
<evidence type="ECO:0000313" key="4">
    <source>
        <dbReference type="Proteomes" id="UP000053201"/>
    </source>
</evidence>
<proteinExistence type="predicted"/>
<dbReference type="OrthoDB" id="2257100at2759"/>
<feature type="region of interest" description="Disordered" evidence="1">
    <location>
        <begin position="86"/>
        <end position="119"/>
    </location>
</feature>
<evidence type="ECO:0000313" key="3">
    <source>
        <dbReference type="EMBL" id="KND00552.1"/>
    </source>
</evidence>
<dbReference type="InParanoid" id="A0A0L0HHI8"/>
<name>A0A0L0HHI8_SPIPD</name>
<dbReference type="GeneID" id="27688288"/>
<dbReference type="Pfam" id="PF07716">
    <property type="entry name" value="bZIP_2"/>
    <property type="match status" value="1"/>
</dbReference>
<keyword evidence="4" id="KW-1185">Reference proteome</keyword>
<dbReference type="InterPro" id="IPR004827">
    <property type="entry name" value="bZIP"/>
</dbReference>
<accession>A0A0L0HHI8</accession>
<dbReference type="SUPFAM" id="SSF57959">
    <property type="entry name" value="Leucine zipper domain"/>
    <property type="match status" value="1"/>
</dbReference>
<sequence length="390" mass="42658">MSADLLNHTSVLSDTAEAIVASANALQTPVDETQKIEFPLQCIDIKDVNSVEEGITETFQLHSPISPATSVSLQTFGTELMATTAGPPITALSGDSSPSVSSRGSTSSPLSPPVRHSGSSFTYPPFEGQFCIPPPVHSEIPTYDVRRLPTRQLHFRYTQNEIACAADSGLERYTPQHSALTLNIPVQAVSGQLDNLPATPPPSETCTASPTNGTPFTFGAPPCFEPVPNLEQYLKQEDQDLGSLGSSAGESSPMIPEPRIKRLRSASDSFLHFSMEPAMLMGMSPSQAADIANASSIAADIQRRRAKNTEAARRSRQKKACKMRALEDRCHELESHVVDLERRYSDRCREKEECLARESLLRDRISSLEQMLQESHSLVVKCFNWNATEQ</sequence>
<dbReference type="STRING" id="645134.A0A0L0HHI8"/>
<dbReference type="Gene3D" id="3.30.160.60">
    <property type="entry name" value="Classic Zinc Finger"/>
    <property type="match status" value="1"/>
</dbReference>
<dbReference type="GO" id="GO:0003700">
    <property type="term" value="F:DNA-binding transcription factor activity"/>
    <property type="evidence" value="ECO:0007669"/>
    <property type="project" value="InterPro"/>
</dbReference>
<dbReference type="RefSeq" id="XP_016608591.1">
    <property type="nucleotide sequence ID" value="XM_016753098.1"/>
</dbReference>
<dbReference type="VEuPathDB" id="FungiDB:SPPG_04860"/>
<dbReference type="InterPro" id="IPR046347">
    <property type="entry name" value="bZIP_sf"/>
</dbReference>
<feature type="compositionally biased region" description="Low complexity" evidence="1">
    <location>
        <begin position="93"/>
        <end position="109"/>
    </location>
</feature>
<organism evidence="3 4">
    <name type="scientific">Spizellomyces punctatus (strain DAOM BR117)</name>
    <dbReference type="NCBI Taxonomy" id="645134"/>
    <lineage>
        <taxon>Eukaryota</taxon>
        <taxon>Fungi</taxon>
        <taxon>Fungi incertae sedis</taxon>
        <taxon>Chytridiomycota</taxon>
        <taxon>Chytridiomycota incertae sedis</taxon>
        <taxon>Chytridiomycetes</taxon>
        <taxon>Spizellomycetales</taxon>
        <taxon>Spizellomycetaceae</taxon>
        <taxon>Spizellomyces</taxon>
    </lineage>
</organism>
<dbReference type="PROSITE" id="PS00036">
    <property type="entry name" value="BZIP_BASIC"/>
    <property type="match status" value="1"/>
</dbReference>
<dbReference type="EMBL" id="KQ257456">
    <property type="protein sequence ID" value="KND00552.1"/>
    <property type="molecule type" value="Genomic_DNA"/>
</dbReference>
<gene>
    <name evidence="3" type="ORF">SPPG_04860</name>
</gene>
<dbReference type="AlphaFoldDB" id="A0A0L0HHI8"/>
<feature type="domain" description="BZIP" evidence="2">
    <location>
        <begin position="302"/>
        <end position="350"/>
    </location>
</feature>
<evidence type="ECO:0000256" key="1">
    <source>
        <dbReference type="SAM" id="MobiDB-lite"/>
    </source>
</evidence>
<evidence type="ECO:0000259" key="2">
    <source>
        <dbReference type="PROSITE" id="PS50217"/>
    </source>
</evidence>